<evidence type="ECO:0000259" key="10">
    <source>
        <dbReference type="Pfam" id="PF00266"/>
    </source>
</evidence>
<evidence type="ECO:0000256" key="8">
    <source>
        <dbReference type="RuleBase" id="RU004075"/>
    </source>
</evidence>
<gene>
    <name evidence="11" type="ORF">SAMN05443432_104348</name>
</gene>
<evidence type="ECO:0000256" key="7">
    <source>
        <dbReference type="PIRSR" id="PIRSR000524-50"/>
    </source>
</evidence>
<evidence type="ECO:0000256" key="4">
    <source>
        <dbReference type="ARBA" id="ARBA00022679"/>
    </source>
</evidence>
<dbReference type="PANTHER" id="PTHR21152:SF24">
    <property type="entry name" value="ALANINE--GLYOXYLATE AMINOTRANSFERASE 1"/>
    <property type="match status" value="1"/>
</dbReference>
<dbReference type="Gene3D" id="3.40.640.10">
    <property type="entry name" value="Type I PLP-dependent aspartate aminotransferase-like (Major domain)"/>
    <property type="match status" value="1"/>
</dbReference>
<dbReference type="FunFam" id="3.40.640.10:FF:000054">
    <property type="entry name" value="Serine--glyoxylate aminotransferase"/>
    <property type="match status" value="1"/>
</dbReference>
<dbReference type="InterPro" id="IPR054863">
    <property type="entry name" value="AspGlyoxATase"/>
</dbReference>
<evidence type="ECO:0000313" key="12">
    <source>
        <dbReference type="Proteomes" id="UP000322545"/>
    </source>
</evidence>
<keyword evidence="4 11" id="KW-0808">Transferase</keyword>
<evidence type="ECO:0000256" key="9">
    <source>
        <dbReference type="RuleBase" id="RU004504"/>
    </source>
</evidence>
<dbReference type="InterPro" id="IPR024169">
    <property type="entry name" value="SP_NH2Trfase/AEP_transaminase"/>
</dbReference>
<name>A0A1M7FX85_9RHOB</name>
<dbReference type="NCBIfam" id="NF045640">
    <property type="entry name" value="AspGlyoxATaseBhcA"/>
    <property type="match status" value="1"/>
</dbReference>
<evidence type="ECO:0000256" key="6">
    <source>
        <dbReference type="PIRSR" id="PIRSR000524-1"/>
    </source>
</evidence>
<dbReference type="FunFam" id="3.90.1150.10:FF:000031">
    <property type="entry name" value="Serine--glyoxylate aminotransferase"/>
    <property type="match status" value="1"/>
</dbReference>
<dbReference type="Proteomes" id="UP000322545">
    <property type="component" value="Unassembled WGS sequence"/>
</dbReference>
<dbReference type="InterPro" id="IPR015424">
    <property type="entry name" value="PyrdxlP-dep_Trfase"/>
</dbReference>
<dbReference type="AlphaFoldDB" id="A0A1M7FX85"/>
<evidence type="ECO:0000256" key="3">
    <source>
        <dbReference type="ARBA" id="ARBA00022576"/>
    </source>
</evidence>
<comment type="cofactor">
    <cofactor evidence="1 7 9">
        <name>pyridoxal 5'-phosphate</name>
        <dbReference type="ChEBI" id="CHEBI:597326"/>
    </cofactor>
</comment>
<feature type="binding site" evidence="6">
    <location>
        <position position="341"/>
    </location>
    <ligand>
        <name>substrate</name>
    </ligand>
</feature>
<protein>
    <submittedName>
        <fullName evidence="11">Serine-glyoxylate aminotransferase apoenzyme</fullName>
    </submittedName>
</protein>
<keyword evidence="12" id="KW-1185">Reference proteome</keyword>
<feature type="domain" description="Aminotransferase class V" evidence="10">
    <location>
        <begin position="31"/>
        <end position="331"/>
    </location>
</feature>
<dbReference type="Pfam" id="PF00266">
    <property type="entry name" value="Aminotran_5"/>
    <property type="match status" value="1"/>
</dbReference>
<feature type="modified residue" description="N6-(pyridoxal phosphate)lysine" evidence="7">
    <location>
        <position position="196"/>
    </location>
</feature>
<dbReference type="GO" id="GO:0008453">
    <property type="term" value="F:alanine-glyoxylate transaminase activity"/>
    <property type="evidence" value="ECO:0007669"/>
    <property type="project" value="TreeGrafter"/>
</dbReference>
<organism evidence="11 12">
    <name type="scientific">Roseovarius litoreus</name>
    <dbReference type="NCBI Taxonomy" id="1155722"/>
    <lineage>
        <taxon>Bacteria</taxon>
        <taxon>Pseudomonadati</taxon>
        <taxon>Pseudomonadota</taxon>
        <taxon>Alphaproteobacteria</taxon>
        <taxon>Rhodobacterales</taxon>
        <taxon>Roseobacteraceae</taxon>
        <taxon>Roseovarius</taxon>
    </lineage>
</organism>
<keyword evidence="3 11" id="KW-0032">Aminotransferase</keyword>
<dbReference type="PROSITE" id="PS00595">
    <property type="entry name" value="AA_TRANSFER_CLASS_5"/>
    <property type="match status" value="1"/>
</dbReference>
<dbReference type="SUPFAM" id="SSF53383">
    <property type="entry name" value="PLP-dependent transferases"/>
    <property type="match status" value="1"/>
</dbReference>
<evidence type="ECO:0000256" key="1">
    <source>
        <dbReference type="ARBA" id="ARBA00001933"/>
    </source>
</evidence>
<dbReference type="InterPro" id="IPR020578">
    <property type="entry name" value="Aminotrans_V_PyrdxlP_BS"/>
</dbReference>
<keyword evidence="5 7" id="KW-0663">Pyridoxal phosphate</keyword>
<dbReference type="GO" id="GO:0019265">
    <property type="term" value="P:glycine biosynthetic process, by transamination of glyoxylate"/>
    <property type="evidence" value="ECO:0007669"/>
    <property type="project" value="TreeGrafter"/>
</dbReference>
<dbReference type="PANTHER" id="PTHR21152">
    <property type="entry name" value="AMINOTRANSFERASE CLASS V"/>
    <property type="match status" value="1"/>
</dbReference>
<sequence length="397" mass="42113">MSFQNPVFIPGPTNMPEELRKAVDMPTLDHRSPLFAAILHPALDGVKAVLKSQTAEVFVFPGTGTGGWETAISNTLSAGDAVLAARNGMFSHRWIDLCQRHGLDVQVIEAGWGAGLPADRYEEILAADTGHRIKAVLATHNETATGVVSDIAAIRRAMDAAGHPALLLVDGVSSIGSMDFRMDDWGVDIAVTGSQKGFMLPAGLAIVAFSPRAMQAVEGATLHRTYFDIRDMARGYAAGGYPYTPAVGLLNGLKMATGMLLDEGLDNVFARHHRIAEGVRRAVHAWGLELCADSPDLWSDTVSAIRMPEGVDANRFVAHAVERYGVAFGTGLGELAGKVFRIGHLGRMTDVMALSGIATAEMVMADLGMDIALGSGVAAAQAHYRLDPATTTRKEAA</sequence>
<proteinExistence type="inferred from homology"/>
<dbReference type="Gene3D" id="3.90.1150.10">
    <property type="entry name" value="Aspartate Aminotransferase, domain 1"/>
    <property type="match status" value="1"/>
</dbReference>
<accession>A0A1M7FX85</accession>
<comment type="similarity">
    <text evidence="2 8">Belongs to the class-V pyridoxal-phosphate-dependent aminotransferase family.</text>
</comment>
<evidence type="ECO:0000313" key="11">
    <source>
        <dbReference type="EMBL" id="SHM08259.1"/>
    </source>
</evidence>
<dbReference type="InterPro" id="IPR015422">
    <property type="entry name" value="PyrdxlP-dep_Trfase_small"/>
</dbReference>
<dbReference type="GO" id="GO:0004760">
    <property type="term" value="F:L-serine-pyruvate transaminase activity"/>
    <property type="evidence" value="ECO:0007669"/>
    <property type="project" value="TreeGrafter"/>
</dbReference>
<dbReference type="InterPro" id="IPR015421">
    <property type="entry name" value="PyrdxlP-dep_Trfase_major"/>
</dbReference>
<evidence type="ECO:0000256" key="5">
    <source>
        <dbReference type="ARBA" id="ARBA00022898"/>
    </source>
</evidence>
<dbReference type="PIRSF" id="PIRSF000524">
    <property type="entry name" value="SPT"/>
    <property type="match status" value="1"/>
</dbReference>
<dbReference type="RefSeq" id="WP_149779510.1">
    <property type="nucleotide sequence ID" value="NZ_FRCB01000004.1"/>
</dbReference>
<dbReference type="EMBL" id="FRCB01000004">
    <property type="protein sequence ID" value="SHM08259.1"/>
    <property type="molecule type" value="Genomic_DNA"/>
</dbReference>
<dbReference type="InterPro" id="IPR000192">
    <property type="entry name" value="Aminotrans_V_dom"/>
</dbReference>
<evidence type="ECO:0000256" key="2">
    <source>
        <dbReference type="ARBA" id="ARBA00009236"/>
    </source>
</evidence>
<reference evidence="11 12" key="1">
    <citation type="submission" date="2016-11" db="EMBL/GenBank/DDBJ databases">
        <authorList>
            <person name="Varghese N."/>
            <person name="Submissions S."/>
        </authorList>
    </citation>
    <scope>NUCLEOTIDE SEQUENCE [LARGE SCALE GENOMIC DNA]</scope>
    <source>
        <strain evidence="11 12">DSM 28249</strain>
    </source>
</reference>